<protein>
    <submittedName>
        <fullName evidence="3">Alpha-L-fucosidase C-terminal domain-containing protein</fullName>
    </submittedName>
</protein>
<feature type="domain" description="Alpha-L-fucosidase C-terminal" evidence="1">
    <location>
        <begin position="70"/>
        <end position="152"/>
    </location>
</feature>
<evidence type="ECO:0000259" key="1">
    <source>
        <dbReference type="Pfam" id="PF16757"/>
    </source>
</evidence>
<accession>A0A914BZQ9</accession>
<dbReference type="AlphaFoldDB" id="A0A914BZQ9"/>
<evidence type="ECO:0000313" key="3">
    <source>
        <dbReference type="WBParaSite" id="ACRNAN_Path_1378.g5410.t1"/>
    </source>
</evidence>
<organism evidence="2 3">
    <name type="scientific">Acrobeloides nanus</name>
    <dbReference type="NCBI Taxonomy" id="290746"/>
    <lineage>
        <taxon>Eukaryota</taxon>
        <taxon>Metazoa</taxon>
        <taxon>Ecdysozoa</taxon>
        <taxon>Nematoda</taxon>
        <taxon>Chromadorea</taxon>
        <taxon>Rhabditida</taxon>
        <taxon>Tylenchina</taxon>
        <taxon>Cephalobomorpha</taxon>
        <taxon>Cephaloboidea</taxon>
        <taxon>Cephalobidae</taxon>
        <taxon>Acrobeloides</taxon>
    </lineage>
</organism>
<proteinExistence type="predicted"/>
<evidence type="ECO:0000313" key="2">
    <source>
        <dbReference type="Proteomes" id="UP000887540"/>
    </source>
</evidence>
<name>A0A914BZQ9_9BILA</name>
<dbReference type="InterPro" id="IPR031919">
    <property type="entry name" value="Fucosidase_C"/>
</dbReference>
<dbReference type="WBParaSite" id="ACRNAN_Path_1378.g5410.t1">
    <property type="protein sequence ID" value="ACRNAN_Path_1378.g5410.t1"/>
    <property type="gene ID" value="ACRNAN_Path_1378.g5410"/>
</dbReference>
<dbReference type="Pfam" id="PF16757">
    <property type="entry name" value="Fucosidase_C"/>
    <property type="match status" value="1"/>
</dbReference>
<keyword evidence="2" id="KW-1185">Reference proteome</keyword>
<dbReference type="Proteomes" id="UP000887540">
    <property type="component" value="Unplaced"/>
</dbReference>
<reference evidence="3" key="1">
    <citation type="submission" date="2022-11" db="UniProtKB">
        <authorList>
            <consortium name="WormBaseParasite"/>
        </authorList>
    </citation>
    <scope>IDENTIFICATION</scope>
</reference>
<sequence length="165" mass="18693">MEVIIRVKTVFYLENCNNTKRLKQIGQFINAHSEAIYATKPWIFQEDSNSTIWYTSQVRNNATLDPYRLYNNQTQANTIIYAFVVQWPDDSLVKLPLVKAASNTTVNLFTTKGLIQRPFTQPSQLNGGIQVDISGISLSRFPSPYVFVLKIEYAADQNVNPLGGN</sequence>